<keyword evidence="7" id="KW-1185">Reference proteome</keyword>
<dbReference type="RefSeq" id="WP_123041154.1">
    <property type="nucleotide sequence ID" value="NZ_CP033433.1"/>
</dbReference>
<keyword evidence="2" id="KW-0805">Transcription regulation</keyword>
<evidence type="ECO:0000259" key="5">
    <source>
        <dbReference type="PROSITE" id="PS50931"/>
    </source>
</evidence>
<evidence type="ECO:0000256" key="2">
    <source>
        <dbReference type="ARBA" id="ARBA00023015"/>
    </source>
</evidence>
<accession>A0A3G3JY35</accession>
<dbReference type="FunFam" id="1.10.10.10:FF:000001">
    <property type="entry name" value="LysR family transcriptional regulator"/>
    <property type="match status" value="1"/>
</dbReference>
<sequence>MELRNLAYVLEVAKQKNMTKAAEVLNTTQPNLSKIIKNIEAELGVTLFDRSGKTFKLTDSGASAVGQFRAIVESVNDLHARLHDISTLENGSLLIGLPPVISSVFFPRVVAPFKKKYPKIEIRIVEEGAQKVEQLVRIGELDLGVVVAPVEDEQLGTVRFLEQKLFAVLNRRHPCASDESVALASLRDDPFILFPQGFSVRKHVVLASNRLGFDPSIAFESAQWDLLAEMVASNMGVSFLPEAICAKVVNPEVRLLPLTDPVIPWNLRLIWNKERYVSYAIKEFVRQAEDASGMA</sequence>
<dbReference type="KEGG" id="coh:EAV92_11135"/>
<dbReference type="PROSITE" id="PS50931">
    <property type="entry name" value="HTH_LYSR"/>
    <property type="match status" value="1"/>
</dbReference>
<dbReference type="Pfam" id="PF03466">
    <property type="entry name" value="LysR_substrate"/>
    <property type="match status" value="1"/>
</dbReference>
<feature type="domain" description="HTH lysR-type" evidence="5">
    <location>
        <begin position="1"/>
        <end position="58"/>
    </location>
</feature>
<dbReference type="CDD" id="cd08438">
    <property type="entry name" value="PBP2_CidR"/>
    <property type="match status" value="1"/>
</dbReference>
<gene>
    <name evidence="6" type="ORF">EAV92_11135</name>
</gene>
<dbReference type="PANTHER" id="PTHR30419:SF8">
    <property type="entry name" value="NITROGEN ASSIMILATION TRANSCRIPTIONAL ACTIVATOR-RELATED"/>
    <property type="match status" value="1"/>
</dbReference>
<dbReference type="Proteomes" id="UP000269097">
    <property type="component" value="Chromosome"/>
</dbReference>
<dbReference type="InterPro" id="IPR000847">
    <property type="entry name" value="LysR_HTH_N"/>
</dbReference>
<protein>
    <submittedName>
        <fullName evidence="6">LysR family transcriptional regulator</fullName>
    </submittedName>
</protein>
<proteinExistence type="inferred from homology"/>
<dbReference type="Pfam" id="PF00126">
    <property type="entry name" value="HTH_1"/>
    <property type="match status" value="1"/>
</dbReference>
<comment type="similarity">
    <text evidence="1">Belongs to the LysR transcriptional regulatory family.</text>
</comment>
<keyword evidence="3" id="KW-0238">DNA-binding</keyword>
<name>A0A3G3JY35_9BACL</name>
<dbReference type="PANTHER" id="PTHR30419">
    <property type="entry name" value="HTH-TYPE TRANSCRIPTIONAL REGULATOR YBHD"/>
    <property type="match status" value="1"/>
</dbReference>
<evidence type="ECO:0000256" key="1">
    <source>
        <dbReference type="ARBA" id="ARBA00009437"/>
    </source>
</evidence>
<dbReference type="SUPFAM" id="SSF46785">
    <property type="entry name" value="Winged helix' DNA-binding domain"/>
    <property type="match status" value="1"/>
</dbReference>
<dbReference type="GO" id="GO:0003677">
    <property type="term" value="F:DNA binding"/>
    <property type="evidence" value="ECO:0007669"/>
    <property type="project" value="UniProtKB-KW"/>
</dbReference>
<dbReference type="InterPro" id="IPR036388">
    <property type="entry name" value="WH-like_DNA-bd_sf"/>
</dbReference>
<dbReference type="InterPro" id="IPR050950">
    <property type="entry name" value="HTH-type_LysR_regulators"/>
</dbReference>
<dbReference type="EMBL" id="CP033433">
    <property type="protein sequence ID" value="AYQ73072.1"/>
    <property type="molecule type" value="Genomic_DNA"/>
</dbReference>
<reference evidence="6 7" key="1">
    <citation type="submission" date="2018-10" db="EMBL/GenBank/DDBJ databases">
        <title>Genome Sequence of Cohnella sp.</title>
        <authorList>
            <person name="Srinivasan S."/>
            <person name="Kim M.K."/>
        </authorList>
    </citation>
    <scope>NUCLEOTIDE SEQUENCE [LARGE SCALE GENOMIC DNA]</scope>
    <source>
        <strain evidence="6 7">18JY8-7</strain>
    </source>
</reference>
<evidence type="ECO:0000256" key="4">
    <source>
        <dbReference type="ARBA" id="ARBA00023163"/>
    </source>
</evidence>
<evidence type="ECO:0000313" key="7">
    <source>
        <dbReference type="Proteomes" id="UP000269097"/>
    </source>
</evidence>
<dbReference type="Gene3D" id="3.40.190.290">
    <property type="match status" value="1"/>
</dbReference>
<organism evidence="6 7">
    <name type="scientific">Cohnella candidum</name>
    <dbReference type="NCBI Taxonomy" id="2674991"/>
    <lineage>
        <taxon>Bacteria</taxon>
        <taxon>Bacillati</taxon>
        <taxon>Bacillota</taxon>
        <taxon>Bacilli</taxon>
        <taxon>Bacillales</taxon>
        <taxon>Paenibacillaceae</taxon>
        <taxon>Cohnella</taxon>
    </lineage>
</organism>
<dbReference type="PRINTS" id="PR00039">
    <property type="entry name" value="HTHLYSR"/>
</dbReference>
<evidence type="ECO:0000256" key="3">
    <source>
        <dbReference type="ARBA" id="ARBA00023125"/>
    </source>
</evidence>
<dbReference type="SUPFAM" id="SSF53850">
    <property type="entry name" value="Periplasmic binding protein-like II"/>
    <property type="match status" value="1"/>
</dbReference>
<dbReference type="InterPro" id="IPR036390">
    <property type="entry name" value="WH_DNA-bd_sf"/>
</dbReference>
<dbReference type="GO" id="GO:0003700">
    <property type="term" value="F:DNA-binding transcription factor activity"/>
    <property type="evidence" value="ECO:0007669"/>
    <property type="project" value="InterPro"/>
</dbReference>
<evidence type="ECO:0000313" key="6">
    <source>
        <dbReference type="EMBL" id="AYQ73072.1"/>
    </source>
</evidence>
<dbReference type="Gene3D" id="1.10.10.10">
    <property type="entry name" value="Winged helix-like DNA-binding domain superfamily/Winged helix DNA-binding domain"/>
    <property type="match status" value="1"/>
</dbReference>
<dbReference type="AlphaFoldDB" id="A0A3G3JY35"/>
<dbReference type="InterPro" id="IPR005119">
    <property type="entry name" value="LysR_subst-bd"/>
</dbReference>
<dbReference type="GO" id="GO:0005829">
    <property type="term" value="C:cytosol"/>
    <property type="evidence" value="ECO:0007669"/>
    <property type="project" value="TreeGrafter"/>
</dbReference>
<keyword evidence="4" id="KW-0804">Transcription</keyword>